<dbReference type="GeneID" id="80399272"/>
<dbReference type="EMBL" id="BK013621">
    <property type="protein sequence ID" value="DAD50767.1"/>
    <property type="molecule type" value="Genomic_RNA"/>
</dbReference>
<keyword evidence="4" id="KW-0548">Nucleotidyltransferase</keyword>
<comment type="catalytic activity">
    <reaction evidence="8">
        <text>RNA(n) + a ribonucleoside 5'-triphosphate = RNA(n+1) + diphosphate</text>
        <dbReference type="Rhea" id="RHEA:21248"/>
        <dbReference type="Rhea" id="RHEA-COMP:14527"/>
        <dbReference type="Rhea" id="RHEA-COMP:17342"/>
        <dbReference type="ChEBI" id="CHEBI:33019"/>
        <dbReference type="ChEBI" id="CHEBI:61557"/>
        <dbReference type="ChEBI" id="CHEBI:140395"/>
        <dbReference type="EC" id="2.7.7.48"/>
    </reaction>
</comment>
<evidence type="ECO:0000313" key="12">
    <source>
        <dbReference type="EMBL" id="DAD50767.1"/>
    </source>
</evidence>
<dbReference type="EC" id="2.7.7.48" evidence="1"/>
<protein>
    <recommendedName>
        <fullName evidence="1">RNA-directed RNA polymerase</fullName>
        <ecNumber evidence="1">2.7.7.48</ecNumber>
    </recommendedName>
    <alternativeName>
        <fullName evidence="7">RNA replicase beta chain</fullName>
    </alternativeName>
</protein>
<keyword evidence="5" id="KW-0547">Nucleotide-binding</keyword>
<sequence>MTKRLKLDHQSVHLAALKTYVLTYCQGLAFSSAALGAIRSRDWTKLVSIAKDADKILRDLGTWSGTGPTEVWAPYSADEFACVSQFVAMVVKYPFDQKQIPGLNPDAVAIDKFIADERRNKRVNAILRGYRTRGLDRHPSHEIMREWILKIMGDKPDFEYIYNHCDFSGGASLGVHGKATHFGNKVEKQLTCTPTALKYFTRAVLSNEQLHLYYSARSRERQGDNVPLDALPCLLTPGELRDYFEGSVKLVQEDKLSCAAKNFDCSRTVGTPATCNTFIQKGTDQMMRRNLKDRANLDLSRQDVNQWMAREGAIGSGSIPYVTKDVKGASNSVLLEVVRTLYSEDWFTFLNDTRSPGYTLPDGSRHRYELFCSMGNGFCFPLETSIFAAACVAACKMAGAPVDFRVYGDDIIVRQDVALLLSEILRSLGFRLNLDKSFIHGPFRESCGANWHGEQDVTPAYWRHRITTRSELHAIHNAHHKHPEIQRVLRGFDPELRCCVPDTLQYSFVTDQAFRVSNDVCMGNGAVWRRDTQSFRYRMLQSLPVKDETIPAEDRWVRLRQISALRGSTFEDAFLLRRSTRFAITDPDAKRPECNFSGRRAKEQRQQAWSGNPPTSQSQEHGSNYPWLVTALKGALIDAKRGIRVNGPR</sequence>
<dbReference type="InterPro" id="IPR005093">
    <property type="entry name" value="RNArep_beta"/>
</dbReference>
<evidence type="ECO:0000256" key="7">
    <source>
        <dbReference type="ARBA" id="ARBA00030248"/>
    </source>
</evidence>
<keyword evidence="9" id="KW-0479">Metal-binding</keyword>
<evidence type="ECO:0000256" key="4">
    <source>
        <dbReference type="ARBA" id="ARBA00022695"/>
    </source>
</evidence>
<name>A0A8S5KZZ5_9VIRU</name>
<reference evidence="12" key="1">
    <citation type="submission" date="2020-09" db="EMBL/GenBank/DDBJ databases">
        <title>Leviviricetes taxonomy.</title>
        <authorList>
            <person name="Stockdale S.R."/>
            <person name="Callanan J."/>
            <person name="Adriaenssens E.M."/>
            <person name="Kuhn J.H."/>
            <person name="Rumnieks J."/>
            <person name="Shkoporov A."/>
            <person name="Draper L.A."/>
            <person name="Ross P."/>
            <person name="Hill C."/>
        </authorList>
    </citation>
    <scope>NUCLEOTIDE SEQUENCE</scope>
</reference>
<keyword evidence="3" id="KW-0808">Transferase</keyword>
<comment type="cofactor">
    <cofactor evidence="9">
        <name>Mg(2+)</name>
        <dbReference type="ChEBI" id="CHEBI:18420"/>
    </cofactor>
    <text evidence="9">Binds 2 Mg(2+) per subunit.</text>
</comment>
<feature type="domain" description="RdRp catalytic" evidence="11">
    <location>
        <begin position="310"/>
        <end position="441"/>
    </location>
</feature>
<dbReference type="RefSeq" id="YP_010770072.1">
    <property type="nucleotide sequence ID" value="NC_074154.1"/>
</dbReference>
<keyword evidence="2 12" id="KW-0696">RNA-directed RNA polymerase</keyword>
<dbReference type="InterPro" id="IPR007096">
    <property type="entry name" value="RNA-dir_Rpol_cat_phage"/>
</dbReference>
<evidence type="ECO:0000256" key="2">
    <source>
        <dbReference type="ARBA" id="ARBA00022484"/>
    </source>
</evidence>
<evidence type="ECO:0000313" key="13">
    <source>
        <dbReference type="Proteomes" id="UP000679847"/>
    </source>
</evidence>
<feature type="binding site" evidence="9">
    <location>
        <position position="325"/>
    </location>
    <ligand>
        <name>Mg(2+)</name>
        <dbReference type="ChEBI" id="CHEBI:18420"/>
        <label>2</label>
    </ligand>
</feature>
<evidence type="ECO:0000256" key="6">
    <source>
        <dbReference type="ARBA" id="ARBA00022953"/>
    </source>
</evidence>
<dbReference type="SUPFAM" id="SSF56672">
    <property type="entry name" value="DNA/RNA polymerases"/>
    <property type="match status" value="1"/>
</dbReference>
<evidence type="ECO:0000256" key="10">
    <source>
        <dbReference type="SAM" id="MobiDB-lite"/>
    </source>
</evidence>
<evidence type="ECO:0000256" key="9">
    <source>
        <dbReference type="PIRSR" id="PIRSR605093-1"/>
    </source>
</evidence>
<dbReference type="KEGG" id="vg:80399272"/>
<evidence type="ECO:0000256" key="3">
    <source>
        <dbReference type="ARBA" id="ARBA00022679"/>
    </source>
</evidence>
<feature type="binding site" evidence="9">
    <location>
        <position position="410"/>
    </location>
    <ligand>
        <name>Mg(2+)</name>
        <dbReference type="ChEBI" id="CHEBI:18420"/>
        <label>2</label>
    </ligand>
</feature>
<proteinExistence type="predicted"/>
<keyword evidence="13" id="KW-1185">Reference proteome</keyword>
<evidence type="ECO:0000259" key="11">
    <source>
        <dbReference type="PROSITE" id="PS50522"/>
    </source>
</evidence>
<evidence type="ECO:0000256" key="1">
    <source>
        <dbReference type="ARBA" id="ARBA00012494"/>
    </source>
</evidence>
<feature type="binding site" evidence="9">
    <location>
        <position position="409"/>
    </location>
    <ligand>
        <name>Mg(2+)</name>
        <dbReference type="ChEBI" id="CHEBI:18420"/>
        <label>2</label>
    </ligand>
</feature>
<dbReference type="GO" id="GO:0000166">
    <property type="term" value="F:nucleotide binding"/>
    <property type="evidence" value="ECO:0007669"/>
    <property type="project" value="UniProtKB-KW"/>
</dbReference>
<dbReference type="GO" id="GO:0046872">
    <property type="term" value="F:metal ion binding"/>
    <property type="evidence" value="ECO:0007669"/>
    <property type="project" value="UniProtKB-KW"/>
</dbReference>
<evidence type="ECO:0000256" key="8">
    <source>
        <dbReference type="ARBA" id="ARBA00048744"/>
    </source>
</evidence>
<gene>
    <name evidence="12" type="primary">SRR5208570_5_3</name>
</gene>
<dbReference type="InterPro" id="IPR043502">
    <property type="entry name" value="DNA/RNA_pol_sf"/>
</dbReference>
<evidence type="ECO:0000256" key="5">
    <source>
        <dbReference type="ARBA" id="ARBA00022741"/>
    </source>
</evidence>
<feature type="region of interest" description="Disordered" evidence="10">
    <location>
        <begin position="593"/>
        <end position="623"/>
    </location>
</feature>
<dbReference type="GO" id="GO:0039694">
    <property type="term" value="P:viral RNA genome replication"/>
    <property type="evidence" value="ECO:0007669"/>
    <property type="project" value="InterPro"/>
</dbReference>
<keyword evidence="6" id="KW-0693">Viral RNA replication</keyword>
<dbReference type="Pfam" id="PF03431">
    <property type="entry name" value="RNA_replicase_B"/>
    <property type="match status" value="1"/>
</dbReference>
<dbReference type="GO" id="GO:0003968">
    <property type="term" value="F:RNA-directed RNA polymerase activity"/>
    <property type="evidence" value="ECO:0007669"/>
    <property type="project" value="UniProtKB-KW"/>
</dbReference>
<accession>A0A8S5KZZ5</accession>
<keyword evidence="9" id="KW-0460">Magnesium</keyword>
<organism evidence="12 13">
    <name type="scientific">ssRNA phage SRR5208570_5</name>
    <dbReference type="NCBI Taxonomy" id="2786382"/>
    <lineage>
        <taxon>Viruses</taxon>
        <taxon>Riboviria</taxon>
        <taxon>Orthornavirae</taxon>
        <taxon>Lenarviricota</taxon>
        <taxon>Leviviricetes</taxon>
        <taxon>Norzivirales</taxon>
        <taxon>Solspiviridae</taxon>
        <taxon>Insbruvirus</taxon>
        <taxon>Insbruvirus lutivivens</taxon>
    </lineage>
</organism>
<feature type="compositionally biased region" description="Polar residues" evidence="10">
    <location>
        <begin position="606"/>
        <end position="622"/>
    </location>
</feature>
<dbReference type="PROSITE" id="PS50522">
    <property type="entry name" value="RDRP_PHAGE"/>
    <property type="match status" value="1"/>
</dbReference>
<dbReference type="Proteomes" id="UP000679847">
    <property type="component" value="Segment"/>
</dbReference>